<organism evidence="2 3">
    <name type="scientific">Helicobacter valdiviensis</name>
    <dbReference type="NCBI Taxonomy" id="1458358"/>
    <lineage>
        <taxon>Bacteria</taxon>
        <taxon>Pseudomonadati</taxon>
        <taxon>Campylobacterota</taxon>
        <taxon>Epsilonproteobacteria</taxon>
        <taxon>Campylobacterales</taxon>
        <taxon>Helicobacteraceae</taxon>
        <taxon>Helicobacter</taxon>
    </lineage>
</organism>
<accession>A0A2W6MSA2</accession>
<keyword evidence="1" id="KW-0472">Membrane</keyword>
<keyword evidence="3" id="KW-1185">Reference proteome</keyword>
<sequence length="208" mass="25573">MLEFFVNLLILIFIFFFFIFIFSTILYFSAKIFYRIKNKTKTIKFKTIFKELSLYLWPVYLLLFFKGGCSYQYMDPQYYEFKRLCKDIDNKVIIYDKAYWEMYSDFTKKKPSVEKRVKDDGYEYFYYKKLNETFTYYDIKDVIKSEKRNGGVITVVYDKKYKKMPNPFASYIRYNYKNYGIFLRGDEGAGFNFEYQEVFTCSYFDNFK</sequence>
<gene>
    <name evidence="2" type="ORF">B6S12_08970</name>
</gene>
<dbReference type="RefSeq" id="WP_111230463.1">
    <property type="nucleotide sequence ID" value="NZ_NBIU01000034.1"/>
</dbReference>
<evidence type="ECO:0000313" key="2">
    <source>
        <dbReference type="EMBL" id="PZT47434.1"/>
    </source>
</evidence>
<dbReference type="Proteomes" id="UP000249746">
    <property type="component" value="Unassembled WGS sequence"/>
</dbReference>
<comment type="caution">
    <text evidence="2">The sequence shown here is derived from an EMBL/GenBank/DDBJ whole genome shotgun (WGS) entry which is preliminary data.</text>
</comment>
<dbReference type="AlphaFoldDB" id="A0A2W6MSA2"/>
<feature type="transmembrane region" description="Helical" evidence="1">
    <location>
        <begin position="6"/>
        <end position="34"/>
    </location>
</feature>
<keyword evidence="1" id="KW-1133">Transmembrane helix</keyword>
<protein>
    <submittedName>
        <fullName evidence="2">Uncharacterized protein</fullName>
    </submittedName>
</protein>
<name>A0A2W6MSA2_9HELI</name>
<evidence type="ECO:0000313" key="3">
    <source>
        <dbReference type="Proteomes" id="UP000249746"/>
    </source>
</evidence>
<dbReference type="OrthoDB" id="5325618at2"/>
<reference evidence="2 3" key="1">
    <citation type="submission" date="2017-03" db="EMBL/GenBank/DDBJ databases">
        <title>Genomic and clinical evidence uncovers the enterohepatic species Helicobacter valdiviensis as a potential human intestinal pathogen.</title>
        <authorList>
            <person name="Fresia P."/>
            <person name="Jara R."/>
            <person name="Sierra R."/>
            <person name="Ferres I."/>
            <person name="Greif G."/>
            <person name="Iraola G."/>
            <person name="Collado L."/>
        </authorList>
    </citation>
    <scope>NUCLEOTIDE SEQUENCE [LARGE SCALE GENOMIC DNA]</scope>
    <source>
        <strain evidence="2 3">WBE14</strain>
    </source>
</reference>
<evidence type="ECO:0000256" key="1">
    <source>
        <dbReference type="SAM" id="Phobius"/>
    </source>
</evidence>
<keyword evidence="1" id="KW-0812">Transmembrane</keyword>
<proteinExistence type="predicted"/>
<feature type="transmembrane region" description="Helical" evidence="1">
    <location>
        <begin position="54"/>
        <end position="74"/>
    </location>
</feature>
<dbReference type="EMBL" id="NBIU01000034">
    <property type="protein sequence ID" value="PZT47434.1"/>
    <property type="molecule type" value="Genomic_DNA"/>
</dbReference>